<dbReference type="GO" id="GO:0003677">
    <property type="term" value="F:DNA binding"/>
    <property type="evidence" value="ECO:0007669"/>
    <property type="project" value="UniProtKB-KW"/>
</dbReference>
<dbReference type="GO" id="GO:0030261">
    <property type="term" value="P:chromosome condensation"/>
    <property type="evidence" value="ECO:0007669"/>
    <property type="project" value="UniProtKB-KW"/>
</dbReference>
<dbReference type="SUPFAM" id="SSF47729">
    <property type="entry name" value="IHF-like DNA-binding proteins"/>
    <property type="match status" value="1"/>
</dbReference>
<accession>A0A6J4SC91</accession>
<dbReference type="CDD" id="cd13831">
    <property type="entry name" value="HU"/>
    <property type="match status" value="1"/>
</dbReference>
<dbReference type="PRINTS" id="PR01727">
    <property type="entry name" value="DNABINDINGHU"/>
</dbReference>
<name>A0A6J4SC91_9ACTN</name>
<evidence type="ECO:0000256" key="2">
    <source>
        <dbReference type="ARBA" id="ARBA00023125"/>
    </source>
</evidence>
<reference evidence="5" key="1">
    <citation type="submission" date="2020-02" db="EMBL/GenBank/DDBJ databases">
        <authorList>
            <person name="Meier V. D."/>
        </authorList>
    </citation>
    <scope>NUCLEOTIDE SEQUENCE</scope>
    <source>
        <strain evidence="5">AVDCRST_MAG85</strain>
    </source>
</reference>
<evidence type="ECO:0000256" key="3">
    <source>
        <dbReference type="RuleBase" id="RU003939"/>
    </source>
</evidence>
<dbReference type="EMBL" id="CADCVT010000126">
    <property type="protein sequence ID" value="CAA9489924.1"/>
    <property type="molecule type" value="Genomic_DNA"/>
</dbReference>
<dbReference type="SMART" id="SM00411">
    <property type="entry name" value="BHL"/>
    <property type="match status" value="1"/>
</dbReference>
<organism evidence="5">
    <name type="scientific">uncultured Solirubrobacteraceae bacterium</name>
    <dbReference type="NCBI Taxonomy" id="1162706"/>
    <lineage>
        <taxon>Bacteria</taxon>
        <taxon>Bacillati</taxon>
        <taxon>Actinomycetota</taxon>
        <taxon>Thermoleophilia</taxon>
        <taxon>Solirubrobacterales</taxon>
        <taxon>Solirubrobacteraceae</taxon>
        <taxon>environmental samples</taxon>
    </lineage>
</organism>
<keyword evidence="2 5" id="KW-0238">DNA-binding</keyword>
<dbReference type="PANTHER" id="PTHR33175">
    <property type="entry name" value="DNA-BINDING PROTEIN HU"/>
    <property type="match status" value="1"/>
</dbReference>
<evidence type="ECO:0000313" key="5">
    <source>
        <dbReference type="EMBL" id="CAA9489924.1"/>
    </source>
</evidence>
<keyword evidence="1" id="KW-0226">DNA condensation</keyword>
<dbReference type="InterPro" id="IPR010992">
    <property type="entry name" value="IHF-like_DNA-bd_dom_sf"/>
</dbReference>
<protein>
    <submittedName>
        <fullName evidence="5">DNA-binding protein HU-beta</fullName>
    </submittedName>
</protein>
<dbReference type="InterPro" id="IPR000119">
    <property type="entry name" value="Hist_DNA-bd"/>
</dbReference>
<proteinExistence type="inferred from homology"/>
<comment type="similarity">
    <text evidence="3">Belongs to the bacterial histone-like protein family.</text>
</comment>
<gene>
    <name evidence="5" type="ORF">AVDCRST_MAG85-1166</name>
</gene>
<dbReference type="Gene3D" id="4.10.520.10">
    <property type="entry name" value="IHF-like DNA-binding proteins"/>
    <property type="match status" value="1"/>
</dbReference>
<sequence length="94" mass="9832">MATINKTELARAVAEDTGLTNGQAKEAIEATLEQIANELGSGNEVTLPGFGKFGVSERSARQGRNPQTGEPMEIKASRVPRFSAASGLKSAVKS</sequence>
<evidence type="ECO:0000256" key="4">
    <source>
        <dbReference type="SAM" id="MobiDB-lite"/>
    </source>
</evidence>
<dbReference type="PROSITE" id="PS00045">
    <property type="entry name" value="HISTONE_LIKE"/>
    <property type="match status" value="1"/>
</dbReference>
<dbReference type="InterPro" id="IPR020816">
    <property type="entry name" value="Histone-like_DNA-bd_CS"/>
</dbReference>
<feature type="region of interest" description="Disordered" evidence="4">
    <location>
        <begin position="50"/>
        <end position="76"/>
    </location>
</feature>
<evidence type="ECO:0000256" key="1">
    <source>
        <dbReference type="ARBA" id="ARBA00023067"/>
    </source>
</evidence>
<dbReference type="PANTHER" id="PTHR33175:SF3">
    <property type="entry name" value="DNA-BINDING PROTEIN HU-BETA"/>
    <property type="match status" value="1"/>
</dbReference>
<dbReference type="GO" id="GO:0030527">
    <property type="term" value="F:structural constituent of chromatin"/>
    <property type="evidence" value="ECO:0007669"/>
    <property type="project" value="InterPro"/>
</dbReference>
<dbReference type="Pfam" id="PF00216">
    <property type="entry name" value="Bac_DNA_binding"/>
    <property type="match status" value="1"/>
</dbReference>
<dbReference type="AlphaFoldDB" id="A0A6J4SC91"/>